<proteinExistence type="predicted"/>
<protein>
    <submittedName>
        <fullName evidence="1">Uncharacterized protein</fullName>
    </submittedName>
</protein>
<dbReference type="AlphaFoldDB" id="A0A2P2Q0V8"/>
<name>A0A2P2Q0V8_RHIMU</name>
<organism evidence="1">
    <name type="scientific">Rhizophora mucronata</name>
    <name type="common">Asiatic mangrove</name>
    <dbReference type="NCBI Taxonomy" id="61149"/>
    <lineage>
        <taxon>Eukaryota</taxon>
        <taxon>Viridiplantae</taxon>
        <taxon>Streptophyta</taxon>
        <taxon>Embryophyta</taxon>
        <taxon>Tracheophyta</taxon>
        <taxon>Spermatophyta</taxon>
        <taxon>Magnoliopsida</taxon>
        <taxon>eudicotyledons</taxon>
        <taxon>Gunneridae</taxon>
        <taxon>Pentapetalae</taxon>
        <taxon>rosids</taxon>
        <taxon>fabids</taxon>
        <taxon>Malpighiales</taxon>
        <taxon>Rhizophoraceae</taxon>
        <taxon>Rhizophora</taxon>
    </lineage>
</organism>
<evidence type="ECO:0000313" key="1">
    <source>
        <dbReference type="EMBL" id="MBX60595.1"/>
    </source>
</evidence>
<accession>A0A2P2Q0V8</accession>
<reference evidence="1" key="1">
    <citation type="submission" date="2018-02" db="EMBL/GenBank/DDBJ databases">
        <title>Rhizophora mucronata_Transcriptome.</title>
        <authorList>
            <person name="Meera S.P."/>
            <person name="Sreeshan A."/>
            <person name="Augustine A."/>
        </authorList>
    </citation>
    <scope>NUCLEOTIDE SEQUENCE</scope>
    <source>
        <tissue evidence="1">Leaf</tissue>
    </source>
</reference>
<sequence>MPEASNDVFLWPKNFRTLLLYGHGKTLSYNIITEL</sequence>
<dbReference type="EMBL" id="GGEC01080111">
    <property type="protein sequence ID" value="MBX60595.1"/>
    <property type="molecule type" value="Transcribed_RNA"/>
</dbReference>